<dbReference type="CDD" id="cd00054">
    <property type="entry name" value="EGF_CA"/>
    <property type="match status" value="2"/>
</dbReference>
<comment type="caution">
    <text evidence="5">Lacks conserved residue(s) required for the propagation of feature annotation.</text>
</comment>
<dbReference type="FunFam" id="2.10.25.10:FF:000038">
    <property type="entry name" value="Fibrillin 2"/>
    <property type="match status" value="2"/>
</dbReference>
<dbReference type="Proteomes" id="UP000193380">
    <property type="component" value="Unassembled WGS sequence"/>
</dbReference>
<evidence type="ECO:0000256" key="4">
    <source>
        <dbReference type="ARBA" id="ARBA00023157"/>
    </source>
</evidence>
<evidence type="ECO:0000313" key="7">
    <source>
        <dbReference type="EMBL" id="CDQ81525.1"/>
    </source>
</evidence>
<dbReference type="AlphaFoldDB" id="A0A060XX47"/>
<dbReference type="InterPro" id="IPR000152">
    <property type="entry name" value="EGF-type_Asp/Asn_hydroxyl_site"/>
</dbReference>
<dbReference type="PANTHER" id="PTHR24050">
    <property type="entry name" value="PA14 DOMAIN-CONTAINING PROTEIN"/>
    <property type="match status" value="1"/>
</dbReference>
<dbReference type="PaxDb" id="8022-A0A060XX47"/>
<dbReference type="PROSITE" id="PS01187">
    <property type="entry name" value="EGF_CA"/>
    <property type="match status" value="1"/>
</dbReference>
<sequence>MWPLSSLPLPLDIDECVTGKNLCPYNRQCVNTFGSYYCKCQNGYDLKYINGKYDCVDNDECAANTHKCSHRAVCLNTQGSYKCKCKQGFRGSGFECSAIPESPVRLPGKLDKEQIKNVIPEPKVTVPPQIRLQPFDYDGETYMGGSEEVGQVGFTDVGKEEEEEDEEETDVDNKLNSRGDVFTVYIFISSLHFHQQSTSSSAVYIFISSLHLHQQSLKMR</sequence>
<feature type="domain" description="EGF-like" evidence="6">
    <location>
        <begin position="57"/>
        <end position="95"/>
    </location>
</feature>
<proteinExistence type="predicted"/>
<evidence type="ECO:0000313" key="8">
    <source>
        <dbReference type="Proteomes" id="UP000193380"/>
    </source>
</evidence>
<dbReference type="GO" id="GO:0005509">
    <property type="term" value="F:calcium ion binding"/>
    <property type="evidence" value="ECO:0007669"/>
    <property type="project" value="InterPro"/>
</dbReference>
<dbReference type="InterPro" id="IPR052235">
    <property type="entry name" value="Nephronectin_domain"/>
</dbReference>
<gene>
    <name evidence="7" type="ORF">GSONMT00027556001</name>
</gene>
<dbReference type="PROSITE" id="PS00010">
    <property type="entry name" value="ASX_HYDROXYL"/>
    <property type="match status" value="2"/>
</dbReference>
<evidence type="ECO:0000259" key="6">
    <source>
        <dbReference type="PROSITE" id="PS50026"/>
    </source>
</evidence>
<dbReference type="InterPro" id="IPR049883">
    <property type="entry name" value="NOTCH1_EGF-like"/>
</dbReference>
<organism evidence="7 8">
    <name type="scientific">Oncorhynchus mykiss</name>
    <name type="common">Rainbow trout</name>
    <name type="synonym">Salmo gairdneri</name>
    <dbReference type="NCBI Taxonomy" id="8022"/>
    <lineage>
        <taxon>Eukaryota</taxon>
        <taxon>Metazoa</taxon>
        <taxon>Chordata</taxon>
        <taxon>Craniata</taxon>
        <taxon>Vertebrata</taxon>
        <taxon>Euteleostomi</taxon>
        <taxon>Actinopterygii</taxon>
        <taxon>Neopterygii</taxon>
        <taxon>Teleostei</taxon>
        <taxon>Protacanthopterygii</taxon>
        <taxon>Salmoniformes</taxon>
        <taxon>Salmonidae</taxon>
        <taxon>Salmoninae</taxon>
        <taxon>Oncorhynchus</taxon>
    </lineage>
</organism>
<reference evidence="7" key="2">
    <citation type="submission" date="2014-03" db="EMBL/GenBank/DDBJ databases">
        <authorList>
            <person name="Genoscope - CEA"/>
        </authorList>
    </citation>
    <scope>NUCLEOTIDE SEQUENCE</scope>
</reference>
<reference evidence="7" key="1">
    <citation type="journal article" date="2014" name="Nat. Commun.">
        <title>The rainbow trout genome provides novel insights into evolution after whole-genome duplication in vertebrates.</title>
        <authorList>
            <person name="Berthelot C."/>
            <person name="Brunet F."/>
            <person name="Chalopin D."/>
            <person name="Juanchich A."/>
            <person name="Bernard M."/>
            <person name="Noel B."/>
            <person name="Bento P."/>
            <person name="Da Silva C."/>
            <person name="Labadie K."/>
            <person name="Alberti A."/>
            <person name="Aury J.M."/>
            <person name="Louis A."/>
            <person name="Dehais P."/>
            <person name="Bardou P."/>
            <person name="Montfort J."/>
            <person name="Klopp C."/>
            <person name="Cabau C."/>
            <person name="Gaspin C."/>
            <person name="Thorgaard G.H."/>
            <person name="Boussaha M."/>
            <person name="Quillet E."/>
            <person name="Guyomard R."/>
            <person name="Galiana D."/>
            <person name="Bobe J."/>
            <person name="Volff J.N."/>
            <person name="Genet C."/>
            <person name="Wincker P."/>
            <person name="Jaillon O."/>
            <person name="Roest Crollius H."/>
            <person name="Guiguen Y."/>
        </authorList>
    </citation>
    <scope>NUCLEOTIDE SEQUENCE [LARGE SCALE GENOMIC DNA]</scope>
</reference>
<dbReference type="PANTHER" id="PTHR24050:SF24">
    <property type="entry name" value="EPIDERMAL GROWTH FACTOR-LIKE PROTEIN 6"/>
    <property type="match status" value="1"/>
</dbReference>
<dbReference type="SMART" id="SM00181">
    <property type="entry name" value="EGF"/>
    <property type="match status" value="2"/>
</dbReference>
<dbReference type="Pfam" id="PF07645">
    <property type="entry name" value="EGF_CA"/>
    <property type="match status" value="2"/>
</dbReference>
<dbReference type="InterPro" id="IPR018097">
    <property type="entry name" value="EGF_Ca-bd_CS"/>
</dbReference>
<dbReference type="Gene3D" id="2.10.25.10">
    <property type="entry name" value="Laminin"/>
    <property type="match status" value="2"/>
</dbReference>
<dbReference type="STRING" id="8022.A0A060XX47"/>
<keyword evidence="1 5" id="KW-0245">EGF-like domain</keyword>
<evidence type="ECO:0000256" key="1">
    <source>
        <dbReference type="ARBA" id="ARBA00022536"/>
    </source>
</evidence>
<evidence type="ECO:0000256" key="5">
    <source>
        <dbReference type="PROSITE-ProRule" id="PRU00076"/>
    </source>
</evidence>
<name>A0A060XX47_ONCMY</name>
<dbReference type="PROSITE" id="PS50026">
    <property type="entry name" value="EGF_3"/>
    <property type="match status" value="2"/>
</dbReference>
<keyword evidence="4" id="KW-1015">Disulfide bond</keyword>
<dbReference type="EMBL" id="FR905779">
    <property type="protein sequence ID" value="CDQ81525.1"/>
    <property type="molecule type" value="Genomic_DNA"/>
</dbReference>
<keyword evidence="2" id="KW-0732">Signal</keyword>
<dbReference type="InterPro" id="IPR000742">
    <property type="entry name" value="EGF"/>
</dbReference>
<dbReference type="InterPro" id="IPR009030">
    <property type="entry name" value="Growth_fac_rcpt_cys_sf"/>
</dbReference>
<evidence type="ECO:0000256" key="2">
    <source>
        <dbReference type="ARBA" id="ARBA00022729"/>
    </source>
</evidence>
<dbReference type="SMART" id="SM00179">
    <property type="entry name" value="EGF_CA"/>
    <property type="match status" value="2"/>
</dbReference>
<accession>A0A060XX47</accession>
<dbReference type="InterPro" id="IPR001881">
    <property type="entry name" value="EGF-like_Ca-bd_dom"/>
</dbReference>
<feature type="domain" description="EGF-like" evidence="6">
    <location>
        <begin position="12"/>
        <end position="50"/>
    </location>
</feature>
<keyword evidence="3" id="KW-0677">Repeat</keyword>
<dbReference type="GO" id="GO:0030855">
    <property type="term" value="P:epithelial cell differentiation"/>
    <property type="evidence" value="ECO:0007669"/>
    <property type="project" value="UniProtKB-ARBA"/>
</dbReference>
<protein>
    <recommendedName>
        <fullName evidence="6">EGF-like domain-containing protein</fullName>
    </recommendedName>
</protein>
<evidence type="ECO:0000256" key="3">
    <source>
        <dbReference type="ARBA" id="ARBA00022737"/>
    </source>
</evidence>
<dbReference type="SUPFAM" id="SSF57184">
    <property type="entry name" value="Growth factor receptor domain"/>
    <property type="match status" value="1"/>
</dbReference>